<feature type="transmembrane region" description="Helical" evidence="1">
    <location>
        <begin position="203"/>
        <end position="223"/>
    </location>
</feature>
<feature type="transmembrane region" description="Helical" evidence="1">
    <location>
        <begin position="52"/>
        <end position="79"/>
    </location>
</feature>
<sequence length="296" mass="33016">MRSVGMCILGLVGDPLIPIVFGAVCYGCFTLLLIFSLRILLESRSRTRAKLVLAAVIVVMHAAATAHLVVVLVYARLWYRTHGDGSPPANTSTLRLTTRLQLVINFLPAASWYLGDLIVVWRAWLLWGRKVRISLAVGSMICTIVAPIVYSWNECEGQIISYVLMMVMNAYGVILIGIKAWLHRRLVHSQRDEVTMKTTSERVLLMLTESGALYNSAWLLFSVGRYTPVPGLNDVMMVSMVQLSGIYPSLVVVLADRHKDISEEYWLPTSPMCFATPEVSDDMEQCIEPPRRVSAG</sequence>
<feature type="transmembrane region" description="Helical" evidence="1">
    <location>
        <begin position="133"/>
        <end position="153"/>
    </location>
</feature>
<evidence type="ECO:0000313" key="2">
    <source>
        <dbReference type="EMBL" id="TFY65751.1"/>
    </source>
</evidence>
<gene>
    <name evidence="2" type="ORF">EVG20_g5338</name>
</gene>
<proteinExistence type="predicted"/>
<feature type="transmembrane region" description="Helical" evidence="1">
    <location>
        <begin position="159"/>
        <end position="182"/>
    </location>
</feature>
<feature type="transmembrane region" description="Helical" evidence="1">
    <location>
        <begin position="16"/>
        <end position="40"/>
    </location>
</feature>
<keyword evidence="1" id="KW-1133">Transmembrane helix</keyword>
<dbReference type="AlphaFoldDB" id="A0A4Y9YVY7"/>
<evidence type="ECO:0000256" key="1">
    <source>
        <dbReference type="SAM" id="Phobius"/>
    </source>
</evidence>
<protein>
    <submittedName>
        <fullName evidence="2">Uncharacterized protein</fullName>
    </submittedName>
</protein>
<keyword evidence="1" id="KW-0812">Transmembrane</keyword>
<evidence type="ECO:0000313" key="3">
    <source>
        <dbReference type="Proteomes" id="UP000298327"/>
    </source>
</evidence>
<dbReference type="EMBL" id="SEOQ01000312">
    <property type="protein sequence ID" value="TFY65751.1"/>
    <property type="molecule type" value="Genomic_DNA"/>
</dbReference>
<reference evidence="2 3" key="1">
    <citation type="submission" date="2019-02" db="EMBL/GenBank/DDBJ databases">
        <title>Genome sequencing of the rare red list fungi Dentipellis fragilis.</title>
        <authorList>
            <person name="Buettner E."/>
            <person name="Kellner H."/>
        </authorList>
    </citation>
    <scope>NUCLEOTIDE SEQUENCE [LARGE SCALE GENOMIC DNA]</scope>
    <source>
        <strain evidence="2 3">DSM 105465</strain>
    </source>
</reference>
<accession>A0A4Y9YVY7</accession>
<comment type="caution">
    <text evidence="2">The sequence shown here is derived from an EMBL/GenBank/DDBJ whole genome shotgun (WGS) entry which is preliminary data.</text>
</comment>
<dbReference type="OrthoDB" id="2744793at2759"/>
<dbReference type="Proteomes" id="UP000298327">
    <property type="component" value="Unassembled WGS sequence"/>
</dbReference>
<keyword evidence="3" id="KW-1185">Reference proteome</keyword>
<feature type="transmembrane region" description="Helical" evidence="1">
    <location>
        <begin position="235"/>
        <end position="255"/>
    </location>
</feature>
<name>A0A4Y9YVY7_9AGAM</name>
<feature type="transmembrane region" description="Helical" evidence="1">
    <location>
        <begin position="99"/>
        <end position="121"/>
    </location>
</feature>
<organism evidence="2 3">
    <name type="scientific">Dentipellis fragilis</name>
    <dbReference type="NCBI Taxonomy" id="205917"/>
    <lineage>
        <taxon>Eukaryota</taxon>
        <taxon>Fungi</taxon>
        <taxon>Dikarya</taxon>
        <taxon>Basidiomycota</taxon>
        <taxon>Agaricomycotina</taxon>
        <taxon>Agaricomycetes</taxon>
        <taxon>Russulales</taxon>
        <taxon>Hericiaceae</taxon>
        <taxon>Dentipellis</taxon>
    </lineage>
</organism>
<keyword evidence="1" id="KW-0472">Membrane</keyword>